<comment type="caution">
    <text evidence="13">The sequence shown here is derived from an EMBL/GenBank/DDBJ whole genome shotgun (WGS) entry which is preliminary data.</text>
</comment>
<dbReference type="HAMAP" id="MF_00920">
    <property type="entry name" value="FtsY"/>
    <property type="match status" value="1"/>
</dbReference>
<dbReference type="SUPFAM" id="SSF47364">
    <property type="entry name" value="Domain of the SRP/SRP receptor G-proteins"/>
    <property type="match status" value="1"/>
</dbReference>
<dbReference type="GO" id="GO:0005737">
    <property type="term" value="C:cytoplasm"/>
    <property type="evidence" value="ECO:0007669"/>
    <property type="project" value="UniProtKB-SubCell"/>
</dbReference>
<dbReference type="SMART" id="SM00382">
    <property type="entry name" value="AAA"/>
    <property type="match status" value="1"/>
</dbReference>
<keyword evidence="2 9" id="KW-0963">Cytoplasm</keyword>
<dbReference type="InterPro" id="IPR027417">
    <property type="entry name" value="P-loop_NTPase"/>
</dbReference>
<comment type="similarity">
    <text evidence="9">Belongs to the GTP-binding SRP family. FtsY subfamily.</text>
</comment>
<dbReference type="GO" id="GO:0005047">
    <property type="term" value="F:signal recognition particle binding"/>
    <property type="evidence" value="ECO:0007669"/>
    <property type="project" value="TreeGrafter"/>
</dbReference>
<feature type="transmembrane region" description="Helical" evidence="11">
    <location>
        <begin position="6"/>
        <end position="25"/>
    </location>
</feature>
<feature type="binding site" evidence="9">
    <location>
        <begin position="263"/>
        <end position="270"/>
    </location>
    <ligand>
        <name>GTP</name>
        <dbReference type="ChEBI" id="CHEBI:37565"/>
    </ligand>
</feature>
<evidence type="ECO:0000256" key="7">
    <source>
        <dbReference type="ARBA" id="ARBA00023170"/>
    </source>
</evidence>
<dbReference type="PANTHER" id="PTHR43134:SF1">
    <property type="entry name" value="SIGNAL RECOGNITION PARTICLE RECEPTOR SUBUNIT ALPHA"/>
    <property type="match status" value="1"/>
</dbReference>
<dbReference type="RefSeq" id="WP_152234623.1">
    <property type="nucleotide sequence ID" value="NZ_JBHSKZ010000003.1"/>
</dbReference>
<dbReference type="InterPro" id="IPR003593">
    <property type="entry name" value="AAA+_ATPase"/>
</dbReference>
<sequence>MDMNTIIGIVAVVVIAVLLVLWGIWSDRSRKRALERAEQEAKRRADEKIAAKRKAEAAKSASGSTTAETAATSERPKDETGETKQASAVADDKSADRTQPKAATETGTAVETAAEPETAPAAPAAETEPVAETESAALAPAAPQYDVPEKPLSRIQRLKAKLSKSSNPFGKALFAILTRDNLTEADWEDVEDTLLLADVGAEASEQLVDDLRKDARITGKADPAEVRASLKEKLLDLVGRDTDRRLNVDKPGANKPSVIIMVGVNGTGKTTTAGKLARLFVADGKKVVMGAADTFRAAAADQLETWGARVNVPVVRSDKDGADPASVAFEASKTAKEADADVLIIDTAGRLQNKANLMDELGKIRRVTEKNLPVDEVLLVLDATTGQNGMTQAKVFAEAIGITGVVLSKLDGSAKGGIVISVQKELGVPVKLVGLGEGPDDLAPFDPEGFVDGILA</sequence>
<reference evidence="13 14" key="1">
    <citation type="submission" date="2019-09" db="EMBL/GenBank/DDBJ databases">
        <title>Characterization of the phylogenetic diversity of two novel species belonging to the genus Bifidobacterium: Bifidobacterium cebidarum sp. nov. and Bifidobacterium leontopitheci sp. nov.</title>
        <authorList>
            <person name="Lugli G.A."/>
            <person name="Duranti S."/>
            <person name="Milani C."/>
            <person name="Turroni F."/>
            <person name="Ventura M."/>
        </authorList>
    </citation>
    <scope>NUCLEOTIDE SEQUENCE [LARGE SCALE GENOMIC DNA]</scope>
    <source>
        <strain evidence="13 14">LMG 31471</strain>
    </source>
</reference>
<dbReference type="Pfam" id="PF00448">
    <property type="entry name" value="SRP54"/>
    <property type="match status" value="1"/>
</dbReference>
<keyword evidence="1 9" id="KW-1003">Cell membrane</keyword>
<dbReference type="GO" id="GO:0006614">
    <property type="term" value="P:SRP-dependent cotranslational protein targeting to membrane"/>
    <property type="evidence" value="ECO:0007669"/>
    <property type="project" value="InterPro"/>
</dbReference>
<feature type="region of interest" description="Disordered" evidence="10">
    <location>
        <begin position="40"/>
        <end position="145"/>
    </location>
</feature>
<dbReference type="InterPro" id="IPR036225">
    <property type="entry name" value="SRP/SRP_N"/>
</dbReference>
<evidence type="ECO:0000256" key="10">
    <source>
        <dbReference type="SAM" id="MobiDB-lite"/>
    </source>
</evidence>
<evidence type="ECO:0000259" key="12">
    <source>
        <dbReference type="PROSITE" id="PS00300"/>
    </source>
</evidence>
<evidence type="ECO:0000256" key="6">
    <source>
        <dbReference type="ARBA" id="ARBA00023136"/>
    </source>
</evidence>
<feature type="compositionally biased region" description="Low complexity" evidence="10">
    <location>
        <begin position="102"/>
        <end position="143"/>
    </location>
</feature>
<evidence type="ECO:0000313" key="13">
    <source>
        <dbReference type="EMBL" id="KAB7790209.1"/>
    </source>
</evidence>
<keyword evidence="11" id="KW-1133">Transmembrane helix</keyword>
<protein>
    <recommendedName>
        <fullName evidence="9">Signal recognition particle receptor FtsY</fullName>
        <shortName evidence="9">SRP receptor</shortName>
        <ecNumber evidence="9">3.6.5.4</ecNumber>
    </recommendedName>
</protein>
<dbReference type="NCBIfam" id="TIGR00064">
    <property type="entry name" value="ftsY"/>
    <property type="match status" value="1"/>
</dbReference>
<proteinExistence type="inferred from homology"/>
<feature type="binding site" evidence="9">
    <location>
        <begin position="408"/>
        <end position="411"/>
    </location>
    <ligand>
        <name>GTP</name>
        <dbReference type="ChEBI" id="CHEBI:37565"/>
    </ligand>
</feature>
<dbReference type="Pfam" id="PF02881">
    <property type="entry name" value="SRP54_N"/>
    <property type="match status" value="1"/>
</dbReference>
<name>A0A6I1GLC2_9BIFI</name>
<evidence type="ECO:0000256" key="11">
    <source>
        <dbReference type="SAM" id="Phobius"/>
    </source>
</evidence>
<comment type="catalytic activity">
    <reaction evidence="8 9">
        <text>GTP + H2O = GDP + phosphate + H(+)</text>
        <dbReference type="Rhea" id="RHEA:19669"/>
        <dbReference type="ChEBI" id="CHEBI:15377"/>
        <dbReference type="ChEBI" id="CHEBI:15378"/>
        <dbReference type="ChEBI" id="CHEBI:37565"/>
        <dbReference type="ChEBI" id="CHEBI:43474"/>
        <dbReference type="ChEBI" id="CHEBI:58189"/>
        <dbReference type="EC" id="3.6.5.4"/>
    </reaction>
</comment>
<accession>A0A6I1GLC2</accession>
<dbReference type="Gene3D" id="1.20.120.140">
    <property type="entry name" value="Signal recognition particle SRP54, nucleotide-binding domain"/>
    <property type="match status" value="1"/>
</dbReference>
<evidence type="ECO:0000256" key="4">
    <source>
        <dbReference type="ARBA" id="ARBA00022801"/>
    </source>
</evidence>
<keyword evidence="7 9" id="KW-0675">Receptor</keyword>
<keyword evidence="4 9" id="KW-0378">Hydrolase</keyword>
<keyword evidence="11" id="KW-0812">Transmembrane</keyword>
<dbReference type="EMBL" id="WBVT01000018">
    <property type="protein sequence ID" value="KAB7790209.1"/>
    <property type="molecule type" value="Genomic_DNA"/>
</dbReference>
<evidence type="ECO:0000256" key="8">
    <source>
        <dbReference type="ARBA" id="ARBA00048027"/>
    </source>
</evidence>
<keyword evidence="5 9" id="KW-0342">GTP-binding</keyword>
<evidence type="ECO:0000256" key="2">
    <source>
        <dbReference type="ARBA" id="ARBA00022490"/>
    </source>
</evidence>
<keyword evidence="6 9" id="KW-0472">Membrane</keyword>
<feature type="compositionally biased region" description="Low complexity" evidence="10">
    <location>
        <begin position="58"/>
        <end position="73"/>
    </location>
</feature>
<dbReference type="PROSITE" id="PS00300">
    <property type="entry name" value="SRP54"/>
    <property type="match status" value="1"/>
</dbReference>
<dbReference type="InterPro" id="IPR013822">
    <property type="entry name" value="Signal_recog_particl_SRP54_hlx"/>
</dbReference>
<dbReference type="GO" id="GO:0005886">
    <property type="term" value="C:plasma membrane"/>
    <property type="evidence" value="ECO:0007669"/>
    <property type="project" value="UniProtKB-SubCell"/>
</dbReference>
<dbReference type="AlphaFoldDB" id="A0A6I1GLC2"/>
<evidence type="ECO:0000256" key="1">
    <source>
        <dbReference type="ARBA" id="ARBA00022475"/>
    </source>
</evidence>
<comment type="subunit">
    <text evidence="9">Part of the signal recognition particle protein translocation system, which is composed of SRP and FtsY.</text>
</comment>
<keyword evidence="14" id="KW-1185">Reference proteome</keyword>
<evidence type="ECO:0000256" key="3">
    <source>
        <dbReference type="ARBA" id="ARBA00022741"/>
    </source>
</evidence>
<dbReference type="InterPro" id="IPR000897">
    <property type="entry name" value="SRP54_GTPase_dom"/>
</dbReference>
<dbReference type="SMART" id="SM00962">
    <property type="entry name" value="SRP54"/>
    <property type="match status" value="1"/>
</dbReference>
<dbReference type="Proteomes" id="UP000441772">
    <property type="component" value="Unassembled WGS sequence"/>
</dbReference>
<dbReference type="Gene3D" id="3.40.50.300">
    <property type="entry name" value="P-loop containing nucleotide triphosphate hydrolases"/>
    <property type="match status" value="1"/>
</dbReference>
<dbReference type="SUPFAM" id="SSF52540">
    <property type="entry name" value="P-loop containing nucleoside triphosphate hydrolases"/>
    <property type="match status" value="1"/>
</dbReference>
<evidence type="ECO:0000256" key="5">
    <source>
        <dbReference type="ARBA" id="ARBA00023134"/>
    </source>
</evidence>
<dbReference type="InterPro" id="IPR004390">
    <property type="entry name" value="SR_rcpt_FtsY"/>
</dbReference>
<feature type="binding site" evidence="9">
    <location>
        <begin position="346"/>
        <end position="350"/>
    </location>
    <ligand>
        <name>GTP</name>
        <dbReference type="ChEBI" id="CHEBI:37565"/>
    </ligand>
</feature>
<dbReference type="InterPro" id="IPR042101">
    <property type="entry name" value="SRP54_N_sf"/>
</dbReference>
<gene>
    <name evidence="9" type="primary">ftsY</name>
    <name evidence="13" type="ORF">F7D09_1281</name>
</gene>
<dbReference type="FunFam" id="3.40.50.300:FF:000053">
    <property type="entry name" value="Signal recognition particle receptor FtsY"/>
    <property type="match status" value="1"/>
</dbReference>
<dbReference type="EC" id="3.6.5.4" evidence="9"/>
<dbReference type="GO" id="GO:0005525">
    <property type="term" value="F:GTP binding"/>
    <property type="evidence" value="ECO:0007669"/>
    <property type="project" value="UniProtKB-UniRule"/>
</dbReference>
<evidence type="ECO:0000313" key="14">
    <source>
        <dbReference type="Proteomes" id="UP000441772"/>
    </source>
</evidence>
<feature type="compositionally biased region" description="Basic and acidic residues" evidence="10">
    <location>
        <begin position="40"/>
        <end position="57"/>
    </location>
</feature>
<comment type="function">
    <text evidence="9">Involved in targeting and insertion of nascent membrane proteins into the cytoplasmic membrane. Acts as a receptor for the complex formed by the signal recognition particle (SRP) and the ribosome-nascent chain (RNC).</text>
</comment>
<dbReference type="SMART" id="SM00963">
    <property type="entry name" value="SRP54_N"/>
    <property type="match status" value="1"/>
</dbReference>
<dbReference type="GO" id="GO:0003924">
    <property type="term" value="F:GTPase activity"/>
    <property type="evidence" value="ECO:0007669"/>
    <property type="project" value="UniProtKB-UniRule"/>
</dbReference>
<dbReference type="PANTHER" id="PTHR43134">
    <property type="entry name" value="SIGNAL RECOGNITION PARTICLE RECEPTOR SUBUNIT ALPHA"/>
    <property type="match status" value="1"/>
</dbReference>
<keyword evidence="3 9" id="KW-0547">Nucleotide-binding</keyword>
<feature type="domain" description="SRP54-type proteins GTP-binding" evidence="12">
    <location>
        <begin position="429"/>
        <end position="442"/>
    </location>
</feature>
<comment type="subcellular location">
    <subcellularLocation>
        <location evidence="9">Cell membrane</location>
        <topology evidence="9">Peripheral membrane protein</topology>
        <orientation evidence="9">Cytoplasmic side</orientation>
    </subcellularLocation>
    <subcellularLocation>
        <location evidence="9">Cytoplasm</location>
    </subcellularLocation>
</comment>
<feature type="compositionally biased region" description="Basic and acidic residues" evidence="10">
    <location>
        <begin position="90"/>
        <end position="99"/>
    </location>
</feature>
<organism evidence="13 14">
    <name type="scientific">Bifidobacterium leontopitheci</name>
    <dbReference type="NCBI Taxonomy" id="2650774"/>
    <lineage>
        <taxon>Bacteria</taxon>
        <taxon>Bacillati</taxon>
        <taxon>Actinomycetota</taxon>
        <taxon>Actinomycetes</taxon>
        <taxon>Bifidobacteriales</taxon>
        <taxon>Bifidobacteriaceae</taxon>
        <taxon>Bifidobacterium</taxon>
    </lineage>
</organism>
<evidence type="ECO:0000256" key="9">
    <source>
        <dbReference type="HAMAP-Rule" id="MF_00920"/>
    </source>
</evidence>